<dbReference type="EMBL" id="GG692401">
    <property type="protein sequence ID" value="EER31123.1"/>
    <property type="molecule type" value="Genomic_DNA"/>
</dbReference>
<name>C5MFL0_CANTT</name>
<dbReference type="eggNOG" id="KOG2354">
    <property type="taxonomic scope" value="Eukaryota"/>
</dbReference>
<dbReference type="VEuPathDB" id="FungiDB:CTRG_04853"/>
<dbReference type="KEGG" id="ctp:CTRG_04853"/>
<dbReference type="OrthoDB" id="340681at2759"/>
<reference evidence="1 2" key="1">
    <citation type="journal article" date="2009" name="Nature">
        <title>Evolution of pathogenicity and sexual reproduction in eight Candida genomes.</title>
        <authorList>
            <person name="Butler G."/>
            <person name="Rasmussen M.D."/>
            <person name="Lin M.F."/>
            <person name="Santos M.A."/>
            <person name="Sakthikumar S."/>
            <person name="Munro C.A."/>
            <person name="Rheinbay E."/>
            <person name="Grabherr M."/>
            <person name="Forche A."/>
            <person name="Reedy J.L."/>
            <person name="Agrafioti I."/>
            <person name="Arnaud M.B."/>
            <person name="Bates S."/>
            <person name="Brown A.J."/>
            <person name="Brunke S."/>
            <person name="Costanzo M.C."/>
            <person name="Fitzpatrick D.A."/>
            <person name="de Groot P.W."/>
            <person name="Harris D."/>
            <person name="Hoyer L.L."/>
            <person name="Hube B."/>
            <person name="Klis F.M."/>
            <person name="Kodira C."/>
            <person name="Lennard N."/>
            <person name="Logue M.E."/>
            <person name="Martin R."/>
            <person name="Neiman A.M."/>
            <person name="Nikolaou E."/>
            <person name="Quail M.A."/>
            <person name="Quinn J."/>
            <person name="Santos M.C."/>
            <person name="Schmitzberger F.F."/>
            <person name="Sherlock G."/>
            <person name="Shah P."/>
            <person name="Silverstein K.A."/>
            <person name="Skrzypek M.S."/>
            <person name="Soll D."/>
            <person name="Staggs R."/>
            <person name="Stansfield I."/>
            <person name="Stumpf M.P."/>
            <person name="Sudbery P.E."/>
            <person name="Srikantha T."/>
            <person name="Zeng Q."/>
            <person name="Berman J."/>
            <person name="Berriman M."/>
            <person name="Heitman J."/>
            <person name="Gow N.A."/>
            <person name="Lorenz M.C."/>
            <person name="Birren B.W."/>
            <person name="Kellis M."/>
            <person name="Cuomo C.A."/>
        </authorList>
    </citation>
    <scope>NUCLEOTIDE SEQUENCE [LARGE SCALE GENOMIC DNA]</scope>
    <source>
        <strain evidence="2">ATCC MYA-3404 / T1</strain>
    </source>
</reference>
<dbReference type="InterPro" id="IPR006886">
    <property type="entry name" value="RNA_pol_III_Rpc5"/>
</dbReference>
<dbReference type="Proteomes" id="UP000002037">
    <property type="component" value="Unassembled WGS sequence"/>
</dbReference>
<sequence>MSLFVSDEPTDEIVIKKEIIEEDVDEDDPIVESIPLYMNALPERTKQSLHVLQYPGRPKSRPNTAACQTSIKPNSNYLQIKIPSDTSQFFDIDKLEDWGEQIAHQTVSGVLDSTDEVGNYIAKIDAENKRVILIPIDSSVQLRSDFKYIDDLDAKKNQQRKQMESSAEAPANVQILQSAAKHSVSSGEFSHALGDSLKSVKRFEEEEWVNLTWKKGDDEASKSTRKQLLDGCDHYTLESNTTYDEYIDQIINN</sequence>
<dbReference type="RefSeq" id="XP_002550555.1">
    <property type="nucleotide sequence ID" value="XM_002550509.1"/>
</dbReference>
<protein>
    <recommendedName>
        <fullName evidence="3">DNA-directed RNA polymerase III subunit RPC5</fullName>
    </recommendedName>
</protein>
<dbReference type="HOGENOM" id="CLU_072845_0_0_1"/>
<gene>
    <name evidence="1" type="ORF">CTRG_04853</name>
</gene>
<dbReference type="STRING" id="294747.C5MFL0"/>
<accession>C5MFL0</accession>
<organism evidence="1 2">
    <name type="scientific">Candida tropicalis (strain ATCC MYA-3404 / T1)</name>
    <name type="common">Yeast</name>
    <dbReference type="NCBI Taxonomy" id="294747"/>
    <lineage>
        <taxon>Eukaryota</taxon>
        <taxon>Fungi</taxon>
        <taxon>Dikarya</taxon>
        <taxon>Ascomycota</taxon>
        <taxon>Saccharomycotina</taxon>
        <taxon>Pichiomycetes</taxon>
        <taxon>Debaryomycetaceae</taxon>
        <taxon>Candida/Lodderomyces clade</taxon>
        <taxon>Candida</taxon>
    </lineage>
</organism>
<dbReference type="GO" id="GO:0005666">
    <property type="term" value="C:RNA polymerase III complex"/>
    <property type="evidence" value="ECO:0007669"/>
    <property type="project" value="TreeGrafter"/>
</dbReference>
<dbReference type="PANTHER" id="PTHR12069">
    <property type="entry name" value="DNA-DIRECTED RNA POLYMERASES III 80 KDA POLYPEPTIDE RNA POLYMERASE III SUBUNIT 5"/>
    <property type="match status" value="1"/>
</dbReference>
<proteinExistence type="predicted"/>
<dbReference type="GeneID" id="8296562"/>
<dbReference type="PANTHER" id="PTHR12069:SF0">
    <property type="entry name" value="DNA-DIRECTED RNA POLYMERASE III SUBUNIT RPC5"/>
    <property type="match status" value="1"/>
</dbReference>
<evidence type="ECO:0000313" key="1">
    <source>
        <dbReference type="EMBL" id="EER31123.1"/>
    </source>
</evidence>
<keyword evidence="2" id="KW-1185">Reference proteome</keyword>
<dbReference type="AlphaFoldDB" id="C5MFL0"/>
<dbReference type="GO" id="GO:0042797">
    <property type="term" value="P:tRNA transcription by RNA polymerase III"/>
    <property type="evidence" value="ECO:0007669"/>
    <property type="project" value="TreeGrafter"/>
</dbReference>
<evidence type="ECO:0008006" key="3">
    <source>
        <dbReference type="Google" id="ProtNLM"/>
    </source>
</evidence>
<dbReference type="Pfam" id="PF04801">
    <property type="entry name" value="RPC5"/>
    <property type="match status" value="1"/>
</dbReference>
<evidence type="ECO:0000313" key="2">
    <source>
        <dbReference type="Proteomes" id="UP000002037"/>
    </source>
</evidence>